<organism evidence="2 3">
    <name type="scientific">Morganella psychrotolerans</name>
    <dbReference type="NCBI Taxonomy" id="368603"/>
    <lineage>
        <taxon>Bacteria</taxon>
        <taxon>Pseudomonadati</taxon>
        <taxon>Pseudomonadota</taxon>
        <taxon>Gammaproteobacteria</taxon>
        <taxon>Enterobacterales</taxon>
        <taxon>Morganellaceae</taxon>
        <taxon>Morganella</taxon>
    </lineage>
</organism>
<dbReference type="EMBL" id="VXKB01000001">
    <property type="protein sequence ID" value="KAA8717721.1"/>
    <property type="molecule type" value="Genomic_DNA"/>
</dbReference>
<sequence>MKKYLLFIPLAFGITFTPLCYAKDFSDRCGAYVKETYIDSNSDYRFKLVNKDGTPFDGSNSWSFTATNLMIIEMLNMAHLSLSPICINYRTTSNYWNIYSVSMQ</sequence>
<name>A0A5M9RAT2_9GAMM</name>
<keyword evidence="1" id="KW-0732">Signal</keyword>
<comment type="caution">
    <text evidence="2">The sequence shown here is derived from an EMBL/GenBank/DDBJ whole genome shotgun (WGS) entry which is preliminary data.</text>
</comment>
<protein>
    <submittedName>
        <fullName evidence="2">Uncharacterized protein</fullName>
    </submittedName>
</protein>
<dbReference type="AlphaFoldDB" id="A0A5M9RAT2"/>
<dbReference type="RefSeq" id="WP_150384766.1">
    <property type="nucleotide sequence ID" value="NZ_BAAAFS010000001.1"/>
</dbReference>
<evidence type="ECO:0000313" key="2">
    <source>
        <dbReference type="EMBL" id="KAA8717721.1"/>
    </source>
</evidence>
<gene>
    <name evidence="2" type="ORF">F4V73_07735</name>
</gene>
<feature type="chain" id="PRO_5024301931" evidence="1">
    <location>
        <begin position="23"/>
        <end position="104"/>
    </location>
</feature>
<feature type="signal peptide" evidence="1">
    <location>
        <begin position="1"/>
        <end position="22"/>
    </location>
</feature>
<proteinExistence type="predicted"/>
<accession>A0A5M9RAT2</accession>
<dbReference type="Proteomes" id="UP000322181">
    <property type="component" value="Unassembled WGS sequence"/>
</dbReference>
<evidence type="ECO:0000313" key="3">
    <source>
        <dbReference type="Proteomes" id="UP000322181"/>
    </source>
</evidence>
<evidence type="ECO:0000256" key="1">
    <source>
        <dbReference type="SAM" id="SignalP"/>
    </source>
</evidence>
<reference evidence="2 3" key="1">
    <citation type="submission" date="2019-09" db="EMBL/GenBank/DDBJ databases">
        <title>Draft genome sequence of various Type strains from the CCUG.</title>
        <authorList>
            <person name="Pineiro-Iglesias B."/>
            <person name="Tunovic T."/>
            <person name="Unosson C."/>
            <person name="Inganas E."/>
            <person name="Ohlen M."/>
            <person name="Cardew S."/>
            <person name="Jensie-Markopoulos S."/>
            <person name="Salva-Serra F."/>
            <person name="Jaen-Luchoro D."/>
            <person name="Karlsson R."/>
            <person name="Svensson-Stadler L."/>
            <person name="Chun J."/>
            <person name="Moore E."/>
        </authorList>
    </citation>
    <scope>NUCLEOTIDE SEQUENCE [LARGE SCALE GENOMIC DNA]</scope>
    <source>
        <strain evidence="2 3">CCUG 53682T</strain>
    </source>
</reference>